<feature type="transmembrane region" description="Helical" evidence="6">
    <location>
        <begin position="63"/>
        <end position="87"/>
    </location>
</feature>
<feature type="transmembrane region" description="Helical" evidence="6">
    <location>
        <begin position="197"/>
        <end position="220"/>
    </location>
</feature>
<feature type="domain" description="Rhodopsin" evidence="7">
    <location>
        <begin position="47"/>
        <end position="296"/>
    </location>
</feature>
<dbReference type="PANTHER" id="PTHR33048:SF47">
    <property type="entry name" value="INTEGRAL MEMBRANE PROTEIN-RELATED"/>
    <property type="match status" value="1"/>
</dbReference>
<dbReference type="EMBL" id="MU839827">
    <property type="protein sequence ID" value="KAK1760040.1"/>
    <property type="molecule type" value="Genomic_DNA"/>
</dbReference>
<feature type="transmembrane region" description="Helical" evidence="6">
    <location>
        <begin position="30"/>
        <end position="51"/>
    </location>
</feature>
<protein>
    <recommendedName>
        <fullName evidence="7">Rhodopsin domain-containing protein</fullName>
    </recommendedName>
</protein>
<comment type="similarity">
    <text evidence="5">Belongs to the SAT4 family.</text>
</comment>
<feature type="transmembrane region" description="Helical" evidence="6">
    <location>
        <begin position="272"/>
        <end position="292"/>
    </location>
</feature>
<keyword evidence="9" id="KW-1185">Reference proteome</keyword>
<dbReference type="PANTHER" id="PTHR33048">
    <property type="entry name" value="PTH11-LIKE INTEGRAL MEMBRANE PROTEIN (AFU_ORTHOLOGUE AFUA_5G11245)"/>
    <property type="match status" value="1"/>
</dbReference>
<dbReference type="InterPro" id="IPR049326">
    <property type="entry name" value="Rhodopsin_dom_fungi"/>
</dbReference>
<dbReference type="InterPro" id="IPR052337">
    <property type="entry name" value="SAT4-like"/>
</dbReference>
<dbReference type="GO" id="GO:0016020">
    <property type="term" value="C:membrane"/>
    <property type="evidence" value="ECO:0007669"/>
    <property type="project" value="UniProtKB-SubCell"/>
</dbReference>
<name>A0AAJ0BKP5_9PEZI</name>
<reference evidence="8" key="1">
    <citation type="submission" date="2023-06" db="EMBL/GenBank/DDBJ databases">
        <title>Genome-scale phylogeny and comparative genomics of the fungal order Sordariales.</title>
        <authorList>
            <consortium name="Lawrence Berkeley National Laboratory"/>
            <person name="Hensen N."/>
            <person name="Bonometti L."/>
            <person name="Westerberg I."/>
            <person name="Brannstrom I.O."/>
            <person name="Guillou S."/>
            <person name="Cros-Aarteil S."/>
            <person name="Calhoun S."/>
            <person name="Haridas S."/>
            <person name="Kuo A."/>
            <person name="Mondo S."/>
            <person name="Pangilinan J."/>
            <person name="Riley R."/>
            <person name="Labutti K."/>
            <person name="Andreopoulos B."/>
            <person name="Lipzen A."/>
            <person name="Chen C."/>
            <person name="Yanf M."/>
            <person name="Daum C."/>
            <person name="Ng V."/>
            <person name="Clum A."/>
            <person name="Steindorff A."/>
            <person name="Ohm R."/>
            <person name="Martin F."/>
            <person name="Silar P."/>
            <person name="Natvig D."/>
            <person name="Lalanne C."/>
            <person name="Gautier V."/>
            <person name="Ament-Velasquez S.L."/>
            <person name="Kruys A."/>
            <person name="Hutchinson M.I."/>
            <person name="Powell A.J."/>
            <person name="Barry K."/>
            <person name="Miller A.N."/>
            <person name="Grigoriev I.V."/>
            <person name="Debuchy R."/>
            <person name="Gladieux P."/>
            <person name="Thoren M.H."/>
            <person name="Johannesson H."/>
        </authorList>
    </citation>
    <scope>NUCLEOTIDE SEQUENCE</scope>
    <source>
        <strain evidence="8">PSN4</strain>
    </source>
</reference>
<sequence>MILLREYGGPPPNSTSDTGSVPLFNHRAGAYGLTITFSILAWFCSVFRLYTRAFVLRSLWWDDFFIVFVLISTTFGSIIFCIMHDHGLGSKHMDDMTVPELTEFFKLFYMGSITYPLSLTLIKLAVLFQYLRIFEKESRRRTWSKGLIYFTFVWGLFYTFPTWVPCAPVSAMWDVTAPVRHCWAFGSPDISEMLGFYISHSITTTLLDLIIFLLPVDLFFKSDTSKTSRISLVCLFILGLIVNLCSIGRLIYSLRPSLDALWDLSWNSSTPTGLATIEINLATVCAALPIFWPVLKEQWGRIVVTYEVKITSEHGIFVPRGGSDKDWAAAALPGSASSDRELATYKSEAFKPTEWDPYIRHTKTAMGDLETRVESGAENTAKGPQNGTSFLL</sequence>
<feature type="transmembrane region" description="Helical" evidence="6">
    <location>
        <begin position="147"/>
        <end position="164"/>
    </location>
</feature>
<evidence type="ECO:0000256" key="5">
    <source>
        <dbReference type="ARBA" id="ARBA00038359"/>
    </source>
</evidence>
<comment type="subcellular location">
    <subcellularLocation>
        <location evidence="1">Membrane</location>
        <topology evidence="1">Multi-pass membrane protein</topology>
    </subcellularLocation>
</comment>
<keyword evidence="3 6" id="KW-1133">Transmembrane helix</keyword>
<gene>
    <name evidence="8" type="ORF">QBC47DRAFT_426849</name>
</gene>
<keyword evidence="2 6" id="KW-0812">Transmembrane</keyword>
<keyword evidence="4 6" id="KW-0472">Membrane</keyword>
<evidence type="ECO:0000313" key="9">
    <source>
        <dbReference type="Proteomes" id="UP001239445"/>
    </source>
</evidence>
<evidence type="ECO:0000256" key="2">
    <source>
        <dbReference type="ARBA" id="ARBA00022692"/>
    </source>
</evidence>
<evidence type="ECO:0000256" key="3">
    <source>
        <dbReference type="ARBA" id="ARBA00022989"/>
    </source>
</evidence>
<evidence type="ECO:0000313" key="8">
    <source>
        <dbReference type="EMBL" id="KAK1760040.1"/>
    </source>
</evidence>
<feature type="transmembrane region" description="Helical" evidence="6">
    <location>
        <begin position="107"/>
        <end position="126"/>
    </location>
</feature>
<dbReference type="Pfam" id="PF20684">
    <property type="entry name" value="Fung_rhodopsin"/>
    <property type="match status" value="1"/>
</dbReference>
<dbReference type="AlphaFoldDB" id="A0AAJ0BKP5"/>
<evidence type="ECO:0000256" key="6">
    <source>
        <dbReference type="SAM" id="Phobius"/>
    </source>
</evidence>
<evidence type="ECO:0000256" key="4">
    <source>
        <dbReference type="ARBA" id="ARBA00023136"/>
    </source>
</evidence>
<organism evidence="8 9">
    <name type="scientific">Echria macrotheca</name>
    <dbReference type="NCBI Taxonomy" id="438768"/>
    <lineage>
        <taxon>Eukaryota</taxon>
        <taxon>Fungi</taxon>
        <taxon>Dikarya</taxon>
        <taxon>Ascomycota</taxon>
        <taxon>Pezizomycotina</taxon>
        <taxon>Sordariomycetes</taxon>
        <taxon>Sordariomycetidae</taxon>
        <taxon>Sordariales</taxon>
        <taxon>Schizotheciaceae</taxon>
        <taxon>Echria</taxon>
    </lineage>
</organism>
<proteinExistence type="inferred from homology"/>
<comment type="caution">
    <text evidence="8">The sequence shown here is derived from an EMBL/GenBank/DDBJ whole genome shotgun (WGS) entry which is preliminary data.</text>
</comment>
<accession>A0AAJ0BKP5</accession>
<dbReference type="Proteomes" id="UP001239445">
    <property type="component" value="Unassembled WGS sequence"/>
</dbReference>
<evidence type="ECO:0000259" key="7">
    <source>
        <dbReference type="Pfam" id="PF20684"/>
    </source>
</evidence>
<feature type="transmembrane region" description="Helical" evidence="6">
    <location>
        <begin position="232"/>
        <end position="252"/>
    </location>
</feature>
<evidence type="ECO:0000256" key="1">
    <source>
        <dbReference type="ARBA" id="ARBA00004141"/>
    </source>
</evidence>